<reference evidence="2" key="1">
    <citation type="submission" date="2006-06" db="EMBL/GenBank/DDBJ databases">
        <title>Complete sequence of Trichodesmium erythraeum IMS101.</title>
        <authorList>
            <consortium name="US DOE Joint Genome Institute"/>
            <person name="Copeland A."/>
            <person name="Lucas S."/>
            <person name="Lapidus A."/>
            <person name="Barry K."/>
            <person name="Detter J.C."/>
            <person name="Glavina del Rio T."/>
            <person name="Hammon N."/>
            <person name="Israni S."/>
            <person name="Dalin E."/>
            <person name="Tice H."/>
            <person name="Pitluck S."/>
            <person name="Kiss H."/>
            <person name="Munk A.C."/>
            <person name="Brettin T."/>
            <person name="Bruce D."/>
            <person name="Han C."/>
            <person name="Tapia R."/>
            <person name="Gilna P."/>
            <person name="Schmutz J."/>
            <person name="Larimer F."/>
            <person name="Land M."/>
            <person name="Hauser L."/>
            <person name="Kyrpides N."/>
            <person name="Kim E."/>
            <person name="Richardson P."/>
        </authorList>
    </citation>
    <scope>NUCLEOTIDE SEQUENCE [LARGE SCALE GENOMIC DNA]</scope>
    <source>
        <strain evidence="2">IMS101</strain>
    </source>
</reference>
<dbReference type="EMBL" id="CP000393">
    <property type="protein sequence ID" value="ABG51807.1"/>
    <property type="molecule type" value="Genomic_DNA"/>
</dbReference>
<dbReference type="AlphaFoldDB" id="Q111L7"/>
<protein>
    <submittedName>
        <fullName evidence="2">Uncharacterized protein</fullName>
    </submittedName>
</protein>
<name>Q111L7_TRIEI</name>
<feature type="transmembrane region" description="Helical" evidence="1">
    <location>
        <begin position="12"/>
        <end position="28"/>
    </location>
</feature>
<dbReference type="HOGENOM" id="CLU_1895279_0_0_3"/>
<keyword evidence="1" id="KW-0472">Membrane</keyword>
<accession>Q111L7</accession>
<keyword evidence="1" id="KW-1133">Transmembrane helix</keyword>
<organism evidence="2">
    <name type="scientific">Trichodesmium erythraeum (strain IMS101)</name>
    <dbReference type="NCBI Taxonomy" id="203124"/>
    <lineage>
        <taxon>Bacteria</taxon>
        <taxon>Bacillati</taxon>
        <taxon>Cyanobacteriota</taxon>
        <taxon>Cyanophyceae</taxon>
        <taxon>Oscillatoriophycideae</taxon>
        <taxon>Oscillatoriales</taxon>
        <taxon>Microcoleaceae</taxon>
        <taxon>Trichodesmium</taxon>
    </lineage>
</organism>
<feature type="transmembrane region" description="Helical" evidence="1">
    <location>
        <begin position="65"/>
        <end position="82"/>
    </location>
</feature>
<feature type="transmembrane region" description="Helical" evidence="1">
    <location>
        <begin position="102"/>
        <end position="123"/>
    </location>
</feature>
<dbReference type="KEGG" id="ter:Tery_2612"/>
<proteinExistence type="predicted"/>
<gene>
    <name evidence="2" type="ordered locus">Tery_2612</name>
</gene>
<sequence>MTPTLFGRWQTRLLLLATVGILITIPFGELIYFLVLGYIAVLGLFWDILYDLLQKFRWDRDWPGIYQLLAAIWEAIFLLFIAKTIDLPLLEMSDFKIKNFALHYSLVWLGLYIVSQTVMRIYFPRWRFRGGRWL</sequence>
<dbReference type="OrthoDB" id="4546196at2"/>
<evidence type="ECO:0000313" key="2">
    <source>
        <dbReference type="EMBL" id="ABG51807.1"/>
    </source>
</evidence>
<keyword evidence="1" id="KW-0812">Transmembrane</keyword>
<evidence type="ECO:0000256" key="1">
    <source>
        <dbReference type="SAM" id="Phobius"/>
    </source>
</evidence>
<dbReference type="eggNOG" id="ENOG5031VFN">
    <property type="taxonomic scope" value="Bacteria"/>
</dbReference>